<dbReference type="KEGG" id="mpof:MPOR_15470"/>
<organism evidence="2 3">
    <name type="scientific">Mycolicibacterium poriferae</name>
    <dbReference type="NCBI Taxonomy" id="39694"/>
    <lineage>
        <taxon>Bacteria</taxon>
        <taxon>Bacillati</taxon>
        <taxon>Actinomycetota</taxon>
        <taxon>Actinomycetes</taxon>
        <taxon>Mycobacteriales</taxon>
        <taxon>Mycobacteriaceae</taxon>
        <taxon>Mycolicibacterium</taxon>
    </lineage>
</organism>
<dbReference type="AlphaFoldDB" id="A0A6N4V7E5"/>
<protein>
    <submittedName>
        <fullName evidence="2">Uncharacterized protein</fullName>
    </submittedName>
</protein>
<gene>
    <name evidence="2" type="ORF">MPOR_15470</name>
</gene>
<keyword evidence="1" id="KW-0472">Membrane</keyword>
<accession>A0A6N4V7E5</accession>
<evidence type="ECO:0000313" key="2">
    <source>
        <dbReference type="EMBL" id="BBX50521.1"/>
    </source>
</evidence>
<dbReference type="EMBL" id="AP022570">
    <property type="protein sequence ID" value="BBX50521.1"/>
    <property type="molecule type" value="Genomic_DNA"/>
</dbReference>
<keyword evidence="3" id="KW-1185">Reference proteome</keyword>
<keyword evidence="1" id="KW-0812">Transmembrane</keyword>
<proteinExistence type="predicted"/>
<evidence type="ECO:0000313" key="3">
    <source>
        <dbReference type="Proteomes" id="UP000466785"/>
    </source>
</evidence>
<sequence length="177" mass="19157">MTTTEEYAAYVAVLQSATDLPKVYAAQIESIERRAADDTEALNRRRNEGAQHWTQFRDTSSRLARRINDLASKVGAPAASSTTSEPIVVAAIPAALESLRADLERAEQSWQWLVRHRERERAVVAMPPPAYIAPTPPPPPAPEPPAPSKAKVNPVVLIGVAGVVIVILVIVIIVMAV</sequence>
<dbReference type="Proteomes" id="UP000466785">
    <property type="component" value="Chromosome"/>
</dbReference>
<dbReference type="RefSeq" id="WP_163673157.1">
    <property type="nucleotide sequence ID" value="NZ_AP022570.1"/>
</dbReference>
<keyword evidence="1" id="KW-1133">Transmembrane helix</keyword>
<name>A0A6N4V7E5_9MYCO</name>
<reference evidence="2 3" key="1">
    <citation type="journal article" date="2019" name="Emerg. Microbes Infect.">
        <title>Comprehensive subspecies identification of 175 nontuberculous mycobacteria species based on 7547 genomic profiles.</title>
        <authorList>
            <person name="Matsumoto Y."/>
            <person name="Kinjo T."/>
            <person name="Motooka D."/>
            <person name="Nabeya D."/>
            <person name="Jung N."/>
            <person name="Uechi K."/>
            <person name="Horii T."/>
            <person name="Iida T."/>
            <person name="Fujita J."/>
            <person name="Nakamura S."/>
        </authorList>
    </citation>
    <scope>NUCLEOTIDE SEQUENCE [LARGE SCALE GENOMIC DNA]</scope>
    <source>
        <strain evidence="2 3">JCM 12603</strain>
    </source>
</reference>
<evidence type="ECO:0000256" key="1">
    <source>
        <dbReference type="SAM" id="Phobius"/>
    </source>
</evidence>
<feature type="transmembrane region" description="Helical" evidence="1">
    <location>
        <begin position="155"/>
        <end position="176"/>
    </location>
</feature>